<reference evidence="2 3" key="1">
    <citation type="submission" date="2016-10" db="EMBL/GenBank/DDBJ databases">
        <authorList>
            <person name="de Groot N.N."/>
        </authorList>
    </citation>
    <scope>NUCLEOTIDE SEQUENCE [LARGE SCALE GENOMIC DNA]</scope>
    <source>
        <strain evidence="2 3">Nl13</strain>
    </source>
</reference>
<accession>A0A1H5VBL5</accession>
<dbReference type="SUPFAM" id="SSF103025">
    <property type="entry name" value="Folate-binding domain"/>
    <property type="match status" value="1"/>
</dbReference>
<dbReference type="Gene3D" id="3.30.70.1630">
    <property type="match status" value="1"/>
</dbReference>
<feature type="domain" description="GCVT N-terminal" evidence="1">
    <location>
        <begin position="59"/>
        <end position="189"/>
    </location>
</feature>
<organism evidence="2 3">
    <name type="scientific">Nitrosospira multiformis (strain ATCC 25196 / NCIMB 11849 / C 71)</name>
    <dbReference type="NCBI Taxonomy" id="323848"/>
    <lineage>
        <taxon>Bacteria</taxon>
        <taxon>Pseudomonadati</taxon>
        <taxon>Pseudomonadota</taxon>
        <taxon>Betaproteobacteria</taxon>
        <taxon>Nitrosomonadales</taxon>
        <taxon>Nitrosomonadaceae</taxon>
        <taxon>Nitrosospira</taxon>
    </lineage>
</organism>
<dbReference type="AlphaFoldDB" id="A0A1H5VBL5"/>
<evidence type="ECO:0000313" key="2">
    <source>
        <dbReference type="EMBL" id="SEF84171.1"/>
    </source>
</evidence>
<dbReference type="InterPro" id="IPR006222">
    <property type="entry name" value="GCVT_N"/>
</dbReference>
<proteinExistence type="predicted"/>
<dbReference type="Gene3D" id="3.30.70.1400">
    <property type="entry name" value="Aminomethyltransferase beta-barrel domains"/>
    <property type="match status" value="1"/>
</dbReference>
<dbReference type="InterPro" id="IPR017703">
    <property type="entry name" value="YgfZ/GCV_T_CS"/>
</dbReference>
<dbReference type="Proteomes" id="UP000236751">
    <property type="component" value="Unassembled WGS sequence"/>
</dbReference>
<name>A0A1H5VBL5_NITMU</name>
<dbReference type="InterPro" id="IPR029043">
    <property type="entry name" value="GcvT/YgfZ_C"/>
</dbReference>
<gene>
    <name evidence="2" type="ORF">SAMN05216403_11138</name>
</gene>
<dbReference type="Pfam" id="PF01571">
    <property type="entry name" value="GCV_T"/>
    <property type="match status" value="1"/>
</dbReference>
<dbReference type="PANTHER" id="PTHR22602:SF0">
    <property type="entry name" value="TRANSFERASE CAF17, MITOCHONDRIAL-RELATED"/>
    <property type="match status" value="1"/>
</dbReference>
<dbReference type="PANTHER" id="PTHR22602">
    <property type="entry name" value="TRANSFERASE CAF17, MITOCHONDRIAL-RELATED"/>
    <property type="match status" value="1"/>
</dbReference>
<sequence>MSCYLNAGNLPPSSSVCFIINSFGASLTNTCLNMNPVWHSYLQHRGAIFREDCIVSYGNAAAELESTRSANVLSDLSHFGLIHFWGEDAETFLQGQLSCDIRRATTSTASYGSYCNPKGRILATFLIWRTTGDGYLMQLPAILLAGIQKRLAMYVLRAKVKLADSSGAWVHIGVAGPHAAALLRKILGEIPVVPLGVRHGERGSIIRLAEDRFQLLILPEQAPTIWEDLSRNATQVGKPCWDWLEIRAGIPHILPATQEQFVPQMVNLDTLGGISFQKGCYPGQEIVARTQYLGKIKRRMYLANVRPAAGDLPIEAGDELFSADLGEQSAGMVVNPASSSDGGTDLLAVIQTSSVEAGEIHWKSLEGPALGIMPLPYSANQ</sequence>
<dbReference type="InterPro" id="IPR045179">
    <property type="entry name" value="YgfZ/GcvT"/>
</dbReference>
<dbReference type="GO" id="GO:0016226">
    <property type="term" value="P:iron-sulfur cluster assembly"/>
    <property type="evidence" value="ECO:0007669"/>
    <property type="project" value="TreeGrafter"/>
</dbReference>
<evidence type="ECO:0000313" key="3">
    <source>
        <dbReference type="Proteomes" id="UP000236751"/>
    </source>
</evidence>
<dbReference type="NCBIfam" id="TIGR03317">
    <property type="entry name" value="ygfZ_signature"/>
    <property type="match status" value="1"/>
</dbReference>
<dbReference type="Gene3D" id="2.40.30.160">
    <property type="match status" value="1"/>
</dbReference>
<dbReference type="EMBL" id="FNVK01000011">
    <property type="protein sequence ID" value="SEF84171.1"/>
    <property type="molecule type" value="Genomic_DNA"/>
</dbReference>
<evidence type="ECO:0000259" key="1">
    <source>
        <dbReference type="Pfam" id="PF01571"/>
    </source>
</evidence>
<dbReference type="SUPFAM" id="SSF101790">
    <property type="entry name" value="Aminomethyltransferase beta-barrel domain"/>
    <property type="match status" value="1"/>
</dbReference>
<protein>
    <recommendedName>
        <fullName evidence="1">GCVT N-terminal domain-containing protein</fullName>
    </recommendedName>
</protein>